<feature type="transmembrane region" description="Helical" evidence="1">
    <location>
        <begin position="144"/>
        <end position="161"/>
    </location>
</feature>
<evidence type="ECO:0000313" key="2">
    <source>
        <dbReference type="EMBL" id="WAW10212.1"/>
    </source>
</evidence>
<dbReference type="KEGG" id="ovb:NB640_00640"/>
<feature type="transmembrane region" description="Helical" evidence="1">
    <location>
        <begin position="240"/>
        <end position="258"/>
    </location>
</feature>
<evidence type="ECO:0000256" key="1">
    <source>
        <dbReference type="SAM" id="Phobius"/>
    </source>
</evidence>
<organism evidence="2 3">
    <name type="scientific">Oxalobacter vibrioformis</name>
    <dbReference type="NCBI Taxonomy" id="933080"/>
    <lineage>
        <taxon>Bacteria</taxon>
        <taxon>Pseudomonadati</taxon>
        <taxon>Pseudomonadota</taxon>
        <taxon>Betaproteobacteria</taxon>
        <taxon>Burkholderiales</taxon>
        <taxon>Oxalobacteraceae</taxon>
        <taxon>Oxalobacter</taxon>
    </lineage>
</organism>
<feature type="transmembrane region" description="Helical" evidence="1">
    <location>
        <begin position="212"/>
        <end position="234"/>
    </location>
</feature>
<feature type="transmembrane region" description="Helical" evidence="1">
    <location>
        <begin position="311"/>
        <end position="329"/>
    </location>
</feature>
<gene>
    <name evidence="2" type="ORF">NB640_00640</name>
</gene>
<feature type="transmembrane region" description="Helical" evidence="1">
    <location>
        <begin position="52"/>
        <end position="71"/>
    </location>
</feature>
<dbReference type="PANTHER" id="PTHR36840">
    <property type="entry name" value="BLL5714 PROTEIN"/>
    <property type="match status" value="1"/>
</dbReference>
<sequence>MKKPSLQHIMRSQQEGTEAVVSYTELLFDLITVFAVTQLSHYLLHHLNLTGLIQSAVLWFGIWLLWQHTVWMTNWFNADTRPIRLLVVAIMVISLFMTSALPEAFSDKGILFACCYVAIQVGRTLAVLFMVGNGHLISNNYKRILFWMSISGIFWLAGAFVSPSLRLFFWLAGVLIDYLSAMIRFYTPGLGYSHSMKEWTINGELLLERCKLFVIIAFGETVLMTGVTLSGTAIWSFQKVVAGLVSFLGSVAMWWIYFEISNTVTTSSIKKSKNPGSLGLTYNAIHVILIGAIILCAVGDEMVVKEPEGTMNSMSLFLLVTSPVIYIAANMMLHWVTCRTFFRSHLIAIVMLFVLIPFSFMLDNLLTNVCVLIVLFGVAVYEAFSAKKPSLAHEEASSQE</sequence>
<evidence type="ECO:0000313" key="3">
    <source>
        <dbReference type="Proteomes" id="UP001156215"/>
    </source>
</evidence>
<dbReference type="EMBL" id="CP098242">
    <property type="protein sequence ID" value="WAW10212.1"/>
    <property type="molecule type" value="Genomic_DNA"/>
</dbReference>
<dbReference type="PANTHER" id="PTHR36840:SF1">
    <property type="entry name" value="BLL5714 PROTEIN"/>
    <property type="match status" value="1"/>
</dbReference>
<proteinExistence type="predicted"/>
<feature type="transmembrane region" description="Helical" evidence="1">
    <location>
        <begin position="20"/>
        <end position="40"/>
    </location>
</feature>
<keyword evidence="1" id="KW-0812">Transmembrane</keyword>
<protein>
    <submittedName>
        <fullName evidence="2">Low temperature requirement protein A</fullName>
    </submittedName>
</protein>
<feature type="transmembrane region" description="Helical" evidence="1">
    <location>
        <begin position="279"/>
        <end position="299"/>
    </location>
</feature>
<dbReference type="InterPro" id="IPR010640">
    <property type="entry name" value="Low_temperature_requirement_A"/>
</dbReference>
<name>A0A9E9P2S2_9BURK</name>
<feature type="transmembrane region" description="Helical" evidence="1">
    <location>
        <begin position="366"/>
        <end position="384"/>
    </location>
</feature>
<feature type="transmembrane region" description="Helical" evidence="1">
    <location>
        <begin position="110"/>
        <end position="132"/>
    </location>
</feature>
<accession>A0A9E9P2S2</accession>
<keyword evidence="1" id="KW-0472">Membrane</keyword>
<keyword evidence="3" id="KW-1185">Reference proteome</keyword>
<feature type="transmembrane region" description="Helical" evidence="1">
    <location>
        <begin position="341"/>
        <end position="360"/>
    </location>
</feature>
<dbReference type="Proteomes" id="UP001156215">
    <property type="component" value="Chromosome"/>
</dbReference>
<feature type="transmembrane region" description="Helical" evidence="1">
    <location>
        <begin position="167"/>
        <end position="187"/>
    </location>
</feature>
<dbReference type="AlphaFoldDB" id="A0A9E9P2S2"/>
<dbReference type="RefSeq" id="WP_269309215.1">
    <property type="nucleotide sequence ID" value="NZ_CP098242.1"/>
</dbReference>
<feature type="transmembrane region" description="Helical" evidence="1">
    <location>
        <begin position="83"/>
        <end position="104"/>
    </location>
</feature>
<keyword evidence="1" id="KW-1133">Transmembrane helix</keyword>
<reference evidence="2" key="1">
    <citation type="journal article" date="2022" name="Front. Microbiol.">
        <title>New perspectives on an old grouping: The genomic and phenotypic variability of Oxalobacter formigenes and the implications for calcium oxalate stone prevention.</title>
        <authorList>
            <person name="Chmiel J.A."/>
            <person name="Carr C."/>
            <person name="Stuivenberg G.A."/>
            <person name="Venema R."/>
            <person name="Chanyi R.M."/>
            <person name="Al K.F."/>
            <person name="Giguere D."/>
            <person name="Say H."/>
            <person name="Akouris P.P."/>
            <person name="Dominguez Romero S.A."/>
            <person name="Kwong A."/>
            <person name="Tai V."/>
            <person name="Koval S.F."/>
            <person name="Razvi H."/>
            <person name="Bjazevic J."/>
            <person name="Burton J.P."/>
        </authorList>
    </citation>
    <scope>NUCLEOTIDE SEQUENCE</scope>
    <source>
        <strain evidence="2">WoOx3</strain>
    </source>
</reference>
<dbReference type="Pfam" id="PF06772">
    <property type="entry name" value="LtrA"/>
    <property type="match status" value="1"/>
</dbReference>